<dbReference type="RefSeq" id="WP_041068725.1">
    <property type="nucleotide sequence ID" value="NZ_AP012273.1"/>
</dbReference>
<dbReference type="InterPro" id="IPR027417">
    <property type="entry name" value="P-loop_NTPase"/>
</dbReference>
<dbReference type="Gene3D" id="1.10.8.60">
    <property type="match status" value="1"/>
</dbReference>
<keyword evidence="2" id="KW-0067">ATP-binding</keyword>
<dbReference type="SMART" id="SM00382">
    <property type="entry name" value="AAA"/>
    <property type="match status" value="1"/>
</dbReference>
<dbReference type="InterPro" id="IPR002197">
    <property type="entry name" value="HTH_Fis"/>
</dbReference>
<dbReference type="Pfam" id="PF02954">
    <property type="entry name" value="HTH_8"/>
    <property type="match status" value="1"/>
</dbReference>
<dbReference type="InterPro" id="IPR025944">
    <property type="entry name" value="Sigma_54_int_dom_CS"/>
</dbReference>
<evidence type="ECO:0000256" key="2">
    <source>
        <dbReference type="ARBA" id="ARBA00022840"/>
    </source>
</evidence>
<dbReference type="Pfam" id="PF00158">
    <property type="entry name" value="Sigma54_activat"/>
    <property type="match status" value="1"/>
</dbReference>
<keyword evidence="6" id="KW-0597">Phosphoprotein</keyword>
<evidence type="ECO:0000256" key="3">
    <source>
        <dbReference type="ARBA" id="ARBA00023015"/>
    </source>
</evidence>
<dbReference type="Pfam" id="PF25601">
    <property type="entry name" value="AAA_lid_14"/>
    <property type="match status" value="1"/>
</dbReference>
<dbReference type="CDD" id="cd00009">
    <property type="entry name" value="AAA"/>
    <property type="match status" value="1"/>
</dbReference>
<organism evidence="9 10">
    <name type="scientific">Thiolapillus brandeum</name>
    <dbReference type="NCBI Taxonomy" id="1076588"/>
    <lineage>
        <taxon>Bacteria</taxon>
        <taxon>Pseudomonadati</taxon>
        <taxon>Pseudomonadota</taxon>
        <taxon>Gammaproteobacteria</taxon>
        <taxon>Chromatiales</taxon>
        <taxon>Sedimenticolaceae</taxon>
        <taxon>Thiolapillus</taxon>
    </lineage>
</organism>
<dbReference type="PROSITE" id="PS50110">
    <property type="entry name" value="RESPONSE_REGULATORY"/>
    <property type="match status" value="1"/>
</dbReference>
<feature type="domain" description="Response regulatory" evidence="8">
    <location>
        <begin position="5"/>
        <end position="119"/>
    </location>
</feature>
<evidence type="ECO:0000313" key="9">
    <source>
        <dbReference type="EMBL" id="BAO45276.1"/>
    </source>
</evidence>
<protein>
    <submittedName>
        <fullName evidence="9">Two-component system NtrC family response regulator PilR</fullName>
    </submittedName>
</protein>
<reference evidence="9 10" key="1">
    <citation type="journal article" date="2014" name="PLoS ONE">
        <title>Physiological and genomic features of a novel sulfur-oxidizing gammaproteobacterium belonging to a previously uncultivated symbiotic lineage isolated from a hydrothermal vent.</title>
        <authorList>
            <person name="Nunoura T."/>
            <person name="Takaki Y."/>
            <person name="Kazama H."/>
            <person name="Kakuta J."/>
            <person name="Shimamura S."/>
            <person name="Makita H."/>
            <person name="Hirai M."/>
            <person name="Miyazaki M."/>
            <person name="Takai K."/>
        </authorList>
    </citation>
    <scope>NUCLEOTIDE SEQUENCE [LARGE SCALE GENOMIC DNA]</scope>
    <source>
        <strain evidence="9 10">Hiromi1</strain>
    </source>
</reference>
<dbReference type="Gene3D" id="3.40.50.300">
    <property type="entry name" value="P-loop containing nucleotide triphosphate hydrolases"/>
    <property type="match status" value="1"/>
</dbReference>
<evidence type="ECO:0000259" key="8">
    <source>
        <dbReference type="PROSITE" id="PS50110"/>
    </source>
</evidence>
<dbReference type="InterPro" id="IPR001789">
    <property type="entry name" value="Sig_transdc_resp-reg_receiver"/>
</dbReference>
<keyword evidence="4" id="KW-0238">DNA-binding</keyword>
<dbReference type="PANTHER" id="PTHR32071:SF100">
    <property type="entry name" value="RESPONSE REGULATOR PROTEIN PILR"/>
    <property type="match status" value="1"/>
</dbReference>
<dbReference type="SUPFAM" id="SSF46689">
    <property type="entry name" value="Homeodomain-like"/>
    <property type="match status" value="1"/>
</dbReference>
<proteinExistence type="predicted"/>
<keyword evidence="5" id="KW-0804">Transcription</keyword>
<keyword evidence="1" id="KW-0547">Nucleotide-binding</keyword>
<dbReference type="SUPFAM" id="SSF52172">
    <property type="entry name" value="CheY-like"/>
    <property type="match status" value="1"/>
</dbReference>
<evidence type="ECO:0000256" key="1">
    <source>
        <dbReference type="ARBA" id="ARBA00022741"/>
    </source>
</evidence>
<dbReference type="FunFam" id="3.40.50.300:FF:000006">
    <property type="entry name" value="DNA-binding transcriptional regulator NtrC"/>
    <property type="match status" value="1"/>
</dbReference>
<sequence>MDNPTALIVDDEPDIRELLELTLQRMDIDTVTAADLGQARNALATRNFQLCLADMRLPDGDGIDLVREIHEEHPGTPVAMITAHGNMETAIQALKAGAFDFVSKPVDLSVLRNLVVTALKLQEPGKQQICEDDQEDSQCPLRGASAAMDKVRSLISKLARSQAPVHITGESGTGKELAARLIHQLGPRNDNPFVAVNCGAIPHELMESELFGYKKGAFTGAVADKTGLFVEANGGTLFLDEVADLPLSMQVKLLRVIQEKMVRPVGATEELPINVRIISATHQNLAQRVQEEAFRQDLYYRLNVIELHMPSLRERPEDIPGLTQHLLENIASNYQQPVPELQPAALDALQHHPFPGNVRELENILERAFALCDDGIITLDDLGMLDLSVSPETGKAGQARLPGENLEDYLARIEKDILLEALEETGGNKTSAASRLGISFRSFRYRLGKLGIAGKDDEK</sequence>
<dbReference type="Gene3D" id="1.10.10.60">
    <property type="entry name" value="Homeodomain-like"/>
    <property type="match status" value="1"/>
</dbReference>
<feature type="domain" description="Sigma-54 factor interaction" evidence="7">
    <location>
        <begin position="141"/>
        <end position="370"/>
    </location>
</feature>
<name>A0A7U6JIG2_9GAMM</name>
<evidence type="ECO:0000256" key="6">
    <source>
        <dbReference type="PROSITE-ProRule" id="PRU00169"/>
    </source>
</evidence>
<dbReference type="AlphaFoldDB" id="A0A7U6JIG2"/>
<feature type="modified residue" description="4-aspartylphosphate" evidence="6">
    <location>
        <position position="54"/>
    </location>
</feature>
<dbReference type="GO" id="GO:0006355">
    <property type="term" value="P:regulation of DNA-templated transcription"/>
    <property type="evidence" value="ECO:0007669"/>
    <property type="project" value="InterPro"/>
</dbReference>
<dbReference type="InterPro" id="IPR002078">
    <property type="entry name" value="Sigma_54_int"/>
</dbReference>
<dbReference type="PANTHER" id="PTHR32071">
    <property type="entry name" value="TRANSCRIPTIONAL REGULATORY PROTEIN"/>
    <property type="match status" value="1"/>
</dbReference>
<dbReference type="InterPro" id="IPR003593">
    <property type="entry name" value="AAA+_ATPase"/>
</dbReference>
<dbReference type="OrthoDB" id="9804019at2"/>
<dbReference type="PROSITE" id="PS00676">
    <property type="entry name" value="SIGMA54_INTERACT_2"/>
    <property type="match status" value="1"/>
</dbReference>
<dbReference type="InterPro" id="IPR011006">
    <property type="entry name" value="CheY-like_superfamily"/>
</dbReference>
<dbReference type="InterPro" id="IPR009057">
    <property type="entry name" value="Homeodomain-like_sf"/>
</dbReference>
<dbReference type="PRINTS" id="PR01590">
    <property type="entry name" value="HTHFIS"/>
</dbReference>
<dbReference type="Proteomes" id="UP000031631">
    <property type="component" value="Chromosome"/>
</dbReference>
<gene>
    <name evidence="9" type="ORF">TBH_C2366</name>
</gene>
<dbReference type="SUPFAM" id="SSF52540">
    <property type="entry name" value="P-loop containing nucleoside triphosphate hydrolases"/>
    <property type="match status" value="1"/>
</dbReference>
<dbReference type="GO" id="GO:0000160">
    <property type="term" value="P:phosphorelay signal transduction system"/>
    <property type="evidence" value="ECO:0007669"/>
    <property type="project" value="InterPro"/>
</dbReference>
<dbReference type="Pfam" id="PF00072">
    <property type="entry name" value="Response_reg"/>
    <property type="match status" value="1"/>
</dbReference>
<evidence type="ECO:0000313" key="10">
    <source>
        <dbReference type="Proteomes" id="UP000031631"/>
    </source>
</evidence>
<dbReference type="InterPro" id="IPR058031">
    <property type="entry name" value="AAA_lid_NorR"/>
</dbReference>
<evidence type="ECO:0000256" key="5">
    <source>
        <dbReference type="ARBA" id="ARBA00023163"/>
    </source>
</evidence>
<dbReference type="GO" id="GO:0043565">
    <property type="term" value="F:sequence-specific DNA binding"/>
    <property type="evidence" value="ECO:0007669"/>
    <property type="project" value="InterPro"/>
</dbReference>
<keyword evidence="3" id="KW-0805">Transcription regulation</keyword>
<dbReference type="PROSITE" id="PS50045">
    <property type="entry name" value="SIGMA54_INTERACT_4"/>
    <property type="match status" value="1"/>
</dbReference>
<dbReference type="EMBL" id="AP012273">
    <property type="protein sequence ID" value="BAO45276.1"/>
    <property type="molecule type" value="Genomic_DNA"/>
</dbReference>
<dbReference type="GO" id="GO:0005524">
    <property type="term" value="F:ATP binding"/>
    <property type="evidence" value="ECO:0007669"/>
    <property type="project" value="UniProtKB-KW"/>
</dbReference>
<keyword evidence="10" id="KW-1185">Reference proteome</keyword>
<dbReference type="InterPro" id="IPR025943">
    <property type="entry name" value="Sigma_54_int_dom_ATP-bd_2"/>
</dbReference>
<dbReference type="Gene3D" id="3.40.50.2300">
    <property type="match status" value="1"/>
</dbReference>
<evidence type="ECO:0000259" key="7">
    <source>
        <dbReference type="PROSITE" id="PS50045"/>
    </source>
</evidence>
<evidence type="ECO:0000256" key="4">
    <source>
        <dbReference type="ARBA" id="ARBA00023125"/>
    </source>
</evidence>
<dbReference type="PROSITE" id="PS00688">
    <property type="entry name" value="SIGMA54_INTERACT_3"/>
    <property type="match status" value="1"/>
</dbReference>
<dbReference type="KEGG" id="tbn:TBH_C2366"/>
<accession>A0A7U6JIG2</accession>
<dbReference type="SMART" id="SM00448">
    <property type="entry name" value="REC"/>
    <property type="match status" value="1"/>
</dbReference>